<dbReference type="InterPro" id="IPR003661">
    <property type="entry name" value="HisK_dim/P_dom"/>
</dbReference>
<dbReference type="SMART" id="SM00388">
    <property type="entry name" value="HisKA"/>
    <property type="match status" value="1"/>
</dbReference>
<dbReference type="SMART" id="SM00448">
    <property type="entry name" value="REC"/>
    <property type="match status" value="1"/>
</dbReference>
<evidence type="ECO:0000256" key="3">
    <source>
        <dbReference type="ARBA" id="ARBA00022553"/>
    </source>
</evidence>
<evidence type="ECO:0000313" key="9">
    <source>
        <dbReference type="Proteomes" id="UP000249115"/>
    </source>
</evidence>
<dbReference type="PANTHER" id="PTHR43547:SF2">
    <property type="entry name" value="HYBRID SIGNAL TRANSDUCTION HISTIDINE KINASE C"/>
    <property type="match status" value="1"/>
</dbReference>
<dbReference type="AlphaFoldDB" id="A0A2W7RLK1"/>
<dbReference type="Pfam" id="PF02518">
    <property type="entry name" value="HATPase_c"/>
    <property type="match status" value="1"/>
</dbReference>
<dbReference type="SUPFAM" id="SSF47384">
    <property type="entry name" value="Homodimeric domain of signal transducing histidine kinase"/>
    <property type="match status" value="1"/>
</dbReference>
<evidence type="ECO:0000256" key="2">
    <source>
        <dbReference type="ARBA" id="ARBA00012438"/>
    </source>
</evidence>
<feature type="domain" description="Response regulatory" evidence="6">
    <location>
        <begin position="8"/>
        <end position="124"/>
    </location>
</feature>
<dbReference type="InterPro" id="IPR011006">
    <property type="entry name" value="CheY-like_superfamily"/>
</dbReference>
<dbReference type="Gene3D" id="3.30.450.20">
    <property type="entry name" value="PAS domain"/>
    <property type="match status" value="1"/>
</dbReference>
<accession>A0A2W7RLK1</accession>
<dbReference type="SUPFAM" id="SSF52172">
    <property type="entry name" value="CheY-like"/>
    <property type="match status" value="1"/>
</dbReference>
<dbReference type="PANTHER" id="PTHR43547">
    <property type="entry name" value="TWO-COMPONENT HISTIDINE KINASE"/>
    <property type="match status" value="1"/>
</dbReference>
<dbReference type="Pfam" id="PF00072">
    <property type="entry name" value="Response_reg"/>
    <property type="match status" value="1"/>
</dbReference>
<dbReference type="RefSeq" id="WP_223271744.1">
    <property type="nucleotide sequence ID" value="NZ_MSSV01000011.1"/>
</dbReference>
<dbReference type="SUPFAM" id="SSF55785">
    <property type="entry name" value="PYP-like sensor domain (PAS domain)"/>
    <property type="match status" value="1"/>
</dbReference>
<evidence type="ECO:0000313" key="8">
    <source>
        <dbReference type="EMBL" id="PZX55469.1"/>
    </source>
</evidence>
<feature type="domain" description="PAS" evidence="7">
    <location>
        <begin position="137"/>
        <end position="173"/>
    </location>
</feature>
<dbReference type="GO" id="GO:0000155">
    <property type="term" value="F:phosphorelay sensor kinase activity"/>
    <property type="evidence" value="ECO:0007669"/>
    <property type="project" value="InterPro"/>
</dbReference>
<dbReference type="EMBL" id="QKZU01000009">
    <property type="protein sequence ID" value="PZX55469.1"/>
    <property type="molecule type" value="Genomic_DNA"/>
</dbReference>
<dbReference type="Gene3D" id="1.10.287.130">
    <property type="match status" value="1"/>
</dbReference>
<dbReference type="Gene3D" id="3.30.565.10">
    <property type="entry name" value="Histidine kinase-like ATPase, C-terminal domain"/>
    <property type="match status" value="1"/>
</dbReference>
<dbReference type="CDD" id="cd00082">
    <property type="entry name" value="HisKA"/>
    <property type="match status" value="1"/>
</dbReference>
<dbReference type="InterPro" id="IPR003594">
    <property type="entry name" value="HATPase_dom"/>
</dbReference>
<reference evidence="8 9" key="1">
    <citation type="submission" date="2018-06" db="EMBL/GenBank/DDBJ databases">
        <title>Genomic Encyclopedia of Archaeal and Bacterial Type Strains, Phase II (KMG-II): from individual species to whole genera.</title>
        <authorList>
            <person name="Goeker M."/>
        </authorList>
    </citation>
    <scope>NUCLEOTIDE SEQUENCE [LARGE SCALE GENOMIC DNA]</scope>
    <source>
        <strain evidence="8 9">DSM 22686</strain>
    </source>
</reference>
<dbReference type="Pfam" id="PF13188">
    <property type="entry name" value="PAS_8"/>
    <property type="match status" value="1"/>
</dbReference>
<dbReference type="InterPro" id="IPR000014">
    <property type="entry name" value="PAS"/>
</dbReference>
<dbReference type="InterPro" id="IPR005467">
    <property type="entry name" value="His_kinase_dom"/>
</dbReference>
<dbReference type="SMART" id="SM00387">
    <property type="entry name" value="HATPase_c"/>
    <property type="match status" value="1"/>
</dbReference>
<protein>
    <recommendedName>
        <fullName evidence="2">histidine kinase</fullName>
        <ecNumber evidence="2">2.7.13.3</ecNumber>
    </recommendedName>
</protein>
<evidence type="ECO:0000256" key="1">
    <source>
        <dbReference type="ARBA" id="ARBA00000085"/>
    </source>
</evidence>
<comment type="caution">
    <text evidence="8">The sequence shown here is derived from an EMBL/GenBank/DDBJ whole genome shotgun (WGS) entry which is preliminary data.</text>
</comment>
<proteinExistence type="predicted"/>
<dbReference type="InterPro" id="IPR001789">
    <property type="entry name" value="Sig_transdc_resp-reg_receiver"/>
</dbReference>
<comment type="catalytic activity">
    <reaction evidence="1">
        <text>ATP + protein L-histidine = ADP + protein N-phospho-L-histidine.</text>
        <dbReference type="EC" id="2.7.13.3"/>
    </reaction>
</comment>
<evidence type="ECO:0000256" key="4">
    <source>
        <dbReference type="PROSITE-ProRule" id="PRU00169"/>
    </source>
</evidence>
<dbReference type="Proteomes" id="UP000249115">
    <property type="component" value="Unassembled WGS sequence"/>
</dbReference>
<keyword evidence="3 4" id="KW-0597">Phosphoprotein</keyword>
<dbReference type="InterPro" id="IPR036097">
    <property type="entry name" value="HisK_dim/P_sf"/>
</dbReference>
<dbReference type="PROSITE" id="PS50112">
    <property type="entry name" value="PAS"/>
    <property type="match status" value="1"/>
</dbReference>
<dbReference type="CDD" id="cd00156">
    <property type="entry name" value="REC"/>
    <property type="match status" value="1"/>
</dbReference>
<evidence type="ECO:0000259" key="6">
    <source>
        <dbReference type="PROSITE" id="PS50110"/>
    </source>
</evidence>
<dbReference type="InterPro" id="IPR036890">
    <property type="entry name" value="HATPase_C_sf"/>
</dbReference>
<evidence type="ECO:0000259" key="7">
    <source>
        <dbReference type="PROSITE" id="PS50112"/>
    </source>
</evidence>
<dbReference type="PRINTS" id="PR00344">
    <property type="entry name" value="BCTRLSENSOR"/>
</dbReference>
<name>A0A2W7RLK1_9BACT</name>
<dbReference type="InterPro" id="IPR035965">
    <property type="entry name" value="PAS-like_dom_sf"/>
</dbReference>
<dbReference type="NCBIfam" id="TIGR00229">
    <property type="entry name" value="sensory_box"/>
    <property type="match status" value="1"/>
</dbReference>
<dbReference type="SUPFAM" id="SSF55874">
    <property type="entry name" value="ATPase domain of HSP90 chaperone/DNA topoisomerase II/histidine kinase"/>
    <property type="match status" value="1"/>
</dbReference>
<feature type="domain" description="Histidine kinase" evidence="5">
    <location>
        <begin position="271"/>
        <end position="481"/>
    </location>
</feature>
<dbReference type="InterPro" id="IPR004358">
    <property type="entry name" value="Sig_transdc_His_kin-like_C"/>
</dbReference>
<organism evidence="8 9">
    <name type="scientific">Algoriphagus ratkowskyi</name>
    <dbReference type="NCBI Taxonomy" id="57028"/>
    <lineage>
        <taxon>Bacteria</taxon>
        <taxon>Pseudomonadati</taxon>
        <taxon>Bacteroidota</taxon>
        <taxon>Cytophagia</taxon>
        <taxon>Cytophagales</taxon>
        <taxon>Cyclobacteriaceae</taxon>
        <taxon>Algoriphagus</taxon>
    </lineage>
</organism>
<sequence>MISTEIVKILYVDDDPDDFFLVASLLKRIKDTSYDLKGATSLEEALPMLKENFDVFLVDYRLGKDTGLELIQEIKSLKKHAPVIMLTGMSTGDIDKEALLLGASDYLIKGEFDANILDRTLRYAIRDARLMESLASAAVKFRSIFELASDPFLLMDHEGRILEANPSFLKKFGRKAFDTTSKKSSYFKDLLLDDSSKQELDDLFFNSQEIYDMEALMTVEHSHTINSLISIVKQDMGVFQVLIKDLSAIKAKEEEELNLKKFSSTGRIARLLAHEVKNPLTTILLSADQLHMELPESVLAESGDLIDVIRRNCDRINHLVTQLLESTRCTELDSKSHSINTLLDESLEHVQDRLEFKCITILKQYQTNICDVKVDGEKVKIALINLLVNAIEAMPEKTGKLILKTTIKNGQCRIEIKDNGEGIPKENVERLFEPFFTSKPTGSGLGLTNTQNIILSHGGSIRVKSELGRGTSFLISFNLPS</sequence>
<evidence type="ECO:0000259" key="5">
    <source>
        <dbReference type="PROSITE" id="PS50109"/>
    </source>
</evidence>
<dbReference type="SMART" id="SM00091">
    <property type="entry name" value="PAS"/>
    <property type="match status" value="1"/>
</dbReference>
<dbReference type="PROSITE" id="PS50109">
    <property type="entry name" value="HIS_KIN"/>
    <property type="match status" value="1"/>
</dbReference>
<dbReference type="Gene3D" id="3.40.50.2300">
    <property type="match status" value="1"/>
</dbReference>
<dbReference type="EC" id="2.7.13.3" evidence="2"/>
<dbReference type="Pfam" id="PF00512">
    <property type="entry name" value="HisKA"/>
    <property type="match status" value="1"/>
</dbReference>
<feature type="modified residue" description="4-aspartylphosphate" evidence="4">
    <location>
        <position position="59"/>
    </location>
</feature>
<gene>
    <name evidence="8" type="ORF">LV84_02607</name>
</gene>
<dbReference type="PROSITE" id="PS50110">
    <property type="entry name" value="RESPONSE_REGULATORY"/>
    <property type="match status" value="1"/>
</dbReference>